<evidence type="ECO:0000313" key="9">
    <source>
        <dbReference type="Proteomes" id="UP000030341"/>
    </source>
</evidence>
<evidence type="ECO:0000256" key="3">
    <source>
        <dbReference type="ARBA" id="ARBA00022692"/>
    </source>
</evidence>
<evidence type="ECO:0000256" key="4">
    <source>
        <dbReference type="ARBA" id="ARBA00022989"/>
    </source>
</evidence>
<proteinExistence type="predicted"/>
<dbReference type="eggNOG" id="COG1714">
    <property type="taxonomic scope" value="Bacteria"/>
</dbReference>
<evidence type="ECO:0000256" key="5">
    <source>
        <dbReference type="ARBA" id="ARBA00023136"/>
    </source>
</evidence>
<dbReference type="HOGENOM" id="CLU_053152_3_2_6"/>
<accession>A0A0A7EMF8</accession>
<keyword evidence="3 6" id="KW-0812">Transmembrane</keyword>
<comment type="subcellular location">
    <subcellularLocation>
        <location evidence="1">Cell membrane</location>
        <topology evidence="1">Multi-pass membrane protein</topology>
    </subcellularLocation>
</comment>
<dbReference type="KEGG" id="pseo:OM33_21540"/>
<sequence length="143" mass="16025">METSESQHHYVGFWARFGASIIDTILVIMITSPLLYSIYGNEYWETDQFIIGLPDFLISWVLPLVATVLFWVYKSATPGKMVLKAKVVDAETGNAPSTQQSIIRYVGYYISSLPIGLGFIWVAFDAKKQGWHDKIAGTVVVSQ</sequence>
<evidence type="ECO:0000256" key="1">
    <source>
        <dbReference type="ARBA" id="ARBA00004651"/>
    </source>
</evidence>
<keyword evidence="9" id="KW-1185">Reference proteome</keyword>
<feature type="domain" description="RDD" evidence="7">
    <location>
        <begin position="10"/>
        <end position="137"/>
    </location>
</feature>
<dbReference type="STRING" id="1348114.OM33_21540"/>
<organism evidence="8 9">
    <name type="scientific">Pseudoalteromonas piratica</name>
    <dbReference type="NCBI Taxonomy" id="1348114"/>
    <lineage>
        <taxon>Bacteria</taxon>
        <taxon>Pseudomonadati</taxon>
        <taxon>Pseudomonadota</taxon>
        <taxon>Gammaproteobacteria</taxon>
        <taxon>Alteromonadales</taxon>
        <taxon>Pseudoalteromonadaceae</taxon>
        <taxon>Pseudoalteromonas</taxon>
    </lineage>
</organism>
<dbReference type="AlphaFoldDB" id="A0A0A7EMF8"/>
<dbReference type="InterPro" id="IPR010432">
    <property type="entry name" value="RDD"/>
</dbReference>
<dbReference type="InterPro" id="IPR051791">
    <property type="entry name" value="Pra-immunoreactive"/>
</dbReference>
<gene>
    <name evidence="8" type="ORF">OM33_21540</name>
</gene>
<dbReference type="Pfam" id="PF06271">
    <property type="entry name" value="RDD"/>
    <property type="match status" value="1"/>
</dbReference>
<dbReference type="PANTHER" id="PTHR36115">
    <property type="entry name" value="PROLINE-RICH ANTIGEN HOMOLOG-RELATED"/>
    <property type="match status" value="1"/>
</dbReference>
<evidence type="ECO:0000259" key="7">
    <source>
        <dbReference type="Pfam" id="PF06271"/>
    </source>
</evidence>
<feature type="transmembrane region" description="Helical" evidence="6">
    <location>
        <begin position="13"/>
        <end position="37"/>
    </location>
</feature>
<evidence type="ECO:0000256" key="2">
    <source>
        <dbReference type="ARBA" id="ARBA00022475"/>
    </source>
</evidence>
<feature type="transmembrane region" description="Helical" evidence="6">
    <location>
        <begin position="49"/>
        <end position="73"/>
    </location>
</feature>
<dbReference type="Proteomes" id="UP000030341">
    <property type="component" value="Chromosome 2"/>
</dbReference>
<keyword evidence="4 6" id="KW-1133">Transmembrane helix</keyword>
<protein>
    <recommendedName>
        <fullName evidence="7">RDD domain-containing protein</fullName>
    </recommendedName>
</protein>
<name>A0A0A7EMF8_9GAMM</name>
<reference evidence="8 9" key="1">
    <citation type="submission" date="2014-11" db="EMBL/GenBank/DDBJ databases">
        <title>Complete Genome Sequence of Pseudoalteromonas sp. Strain OCN003 Isolated from Kaneohe Bay, Oahu, Hawaii.</title>
        <authorList>
            <person name="Beurmann S."/>
            <person name="Videau P."/>
            <person name="Ushijima B."/>
            <person name="Smith A.M."/>
            <person name="Aeby G.S."/>
            <person name="Callahan S.M."/>
            <person name="Belcaid M."/>
        </authorList>
    </citation>
    <scope>NUCLEOTIDE SEQUENCE [LARGE SCALE GENOMIC DNA]</scope>
    <source>
        <strain evidence="8 9">OCN003</strain>
    </source>
</reference>
<feature type="transmembrane region" description="Helical" evidence="6">
    <location>
        <begin position="106"/>
        <end position="124"/>
    </location>
</feature>
<keyword evidence="5 6" id="KW-0472">Membrane</keyword>
<dbReference type="GO" id="GO:0005886">
    <property type="term" value="C:plasma membrane"/>
    <property type="evidence" value="ECO:0007669"/>
    <property type="project" value="UniProtKB-SubCell"/>
</dbReference>
<evidence type="ECO:0000313" key="8">
    <source>
        <dbReference type="EMBL" id="AIY67728.1"/>
    </source>
</evidence>
<dbReference type="EMBL" id="CP009889">
    <property type="protein sequence ID" value="AIY67728.1"/>
    <property type="molecule type" value="Genomic_DNA"/>
</dbReference>
<keyword evidence="2" id="KW-1003">Cell membrane</keyword>
<evidence type="ECO:0000256" key="6">
    <source>
        <dbReference type="SAM" id="Phobius"/>
    </source>
</evidence>
<dbReference type="PANTHER" id="PTHR36115:SF4">
    <property type="entry name" value="MEMBRANE PROTEIN"/>
    <property type="match status" value="1"/>
</dbReference>